<organism evidence="2 3">
    <name type="scientific">Melanomma pulvis-pyrius CBS 109.77</name>
    <dbReference type="NCBI Taxonomy" id="1314802"/>
    <lineage>
        <taxon>Eukaryota</taxon>
        <taxon>Fungi</taxon>
        <taxon>Dikarya</taxon>
        <taxon>Ascomycota</taxon>
        <taxon>Pezizomycotina</taxon>
        <taxon>Dothideomycetes</taxon>
        <taxon>Pleosporomycetidae</taxon>
        <taxon>Pleosporales</taxon>
        <taxon>Melanommataceae</taxon>
        <taxon>Melanomma</taxon>
    </lineage>
</organism>
<dbReference type="EMBL" id="MU002038">
    <property type="protein sequence ID" value="KAF2791087.1"/>
    <property type="molecule type" value="Genomic_DNA"/>
</dbReference>
<accession>A0A6A6X587</accession>
<evidence type="ECO:0000256" key="1">
    <source>
        <dbReference type="SAM" id="MobiDB-lite"/>
    </source>
</evidence>
<name>A0A6A6X587_9PLEO</name>
<evidence type="ECO:0000313" key="2">
    <source>
        <dbReference type="EMBL" id="KAF2791087.1"/>
    </source>
</evidence>
<protein>
    <submittedName>
        <fullName evidence="2">Uncharacterized protein</fullName>
    </submittedName>
</protein>
<feature type="region of interest" description="Disordered" evidence="1">
    <location>
        <begin position="1"/>
        <end position="43"/>
    </location>
</feature>
<keyword evidence="3" id="KW-1185">Reference proteome</keyword>
<dbReference type="AlphaFoldDB" id="A0A6A6X587"/>
<proteinExistence type="predicted"/>
<gene>
    <name evidence="2" type="ORF">K505DRAFT_71994</name>
</gene>
<dbReference type="Proteomes" id="UP000799757">
    <property type="component" value="Unassembled WGS sequence"/>
</dbReference>
<feature type="compositionally biased region" description="Pro residues" evidence="1">
    <location>
        <begin position="19"/>
        <end position="38"/>
    </location>
</feature>
<reference evidence="2" key="1">
    <citation type="journal article" date="2020" name="Stud. Mycol.">
        <title>101 Dothideomycetes genomes: a test case for predicting lifestyles and emergence of pathogens.</title>
        <authorList>
            <person name="Haridas S."/>
            <person name="Albert R."/>
            <person name="Binder M."/>
            <person name="Bloem J."/>
            <person name="Labutti K."/>
            <person name="Salamov A."/>
            <person name="Andreopoulos B."/>
            <person name="Baker S."/>
            <person name="Barry K."/>
            <person name="Bills G."/>
            <person name="Bluhm B."/>
            <person name="Cannon C."/>
            <person name="Castanera R."/>
            <person name="Culley D."/>
            <person name="Daum C."/>
            <person name="Ezra D."/>
            <person name="Gonzalez J."/>
            <person name="Henrissat B."/>
            <person name="Kuo A."/>
            <person name="Liang C."/>
            <person name="Lipzen A."/>
            <person name="Lutzoni F."/>
            <person name="Magnuson J."/>
            <person name="Mondo S."/>
            <person name="Nolan M."/>
            <person name="Ohm R."/>
            <person name="Pangilinan J."/>
            <person name="Park H.-J."/>
            <person name="Ramirez L."/>
            <person name="Alfaro M."/>
            <person name="Sun H."/>
            <person name="Tritt A."/>
            <person name="Yoshinaga Y."/>
            <person name="Zwiers L.-H."/>
            <person name="Turgeon B."/>
            <person name="Goodwin S."/>
            <person name="Spatafora J."/>
            <person name="Crous P."/>
            <person name="Grigoriev I."/>
        </authorList>
    </citation>
    <scope>NUCLEOTIDE SEQUENCE</scope>
    <source>
        <strain evidence="2">CBS 109.77</strain>
    </source>
</reference>
<evidence type="ECO:0000313" key="3">
    <source>
        <dbReference type="Proteomes" id="UP000799757"/>
    </source>
</evidence>
<sequence length="144" mass="15835">MTTYHDHSLPSQHTHIPQTPTPNIPPRQPAPIHPPHLPPHTHLPSILLSRPLALAPNSLIDSTSLSTPAQFPNEAPARSTNKTRAKLLLPPHKRSNFAVPIRVLKLGTPARRERWTRGGVWRRGALGEGCRSRGFACVCVCVCV</sequence>